<feature type="domain" description="Alpha-type protein kinase" evidence="4">
    <location>
        <begin position="28"/>
        <end position="268"/>
    </location>
</feature>
<dbReference type="GeneID" id="64602847"/>
<keyword evidence="1" id="KW-0723">Serine/threonine-protein kinase</keyword>
<proteinExistence type="predicted"/>
<reference evidence="5" key="1">
    <citation type="journal article" date="2020" name="New Phytol.">
        <title>Comparative genomics reveals dynamic genome evolution in host specialist ectomycorrhizal fungi.</title>
        <authorList>
            <person name="Lofgren L.A."/>
            <person name="Nguyen N.H."/>
            <person name="Vilgalys R."/>
            <person name="Ruytinx J."/>
            <person name="Liao H.L."/>
            <person name="Branco S."/>
            <person name="Kuo A."/>
            <person name="LaButti K."/>
            <person name="Lipzen A."/>
            <person name="Andreopoulos W."/>
            <person name="Pangilinan J."/>
            <person name="Riley R."/>
            <person name="Hundley H."/>
            <person name="Na H."/>
            <person name="Barry K."/>
            <person name="Grigoriev I.V."/>
            <person name="Stajich J.E."/>
            <person name="Kennedy P.G."/>
        </authorList>
    </citation>
    <scope>NUCLEOTIDE SEQUENCE</scope>
    <source>
        <strain evidence="5">S12</strain>
    </source>
</reference>
<dbReference type="OrthoDB" id="301415at2759"/>
<gene>
    <name evidence="5" type="ORF">HD556DRAFT_1516840</name>
</gene>
<sequence>MTGAGCVPITFRLFDIPSIGFAALISTPFSTTDSKYTVAALTIDTSSKSMIGLAGSFKTCHPALISNTDIVVAKRVFFRKGQTMGRCRFAREDELEKTLDEVNCLYWGTSLLGMAYTFIDEMLKTGNVSQDVEVELPHLRLVRAALAIPDDPNNDLGANYLIEERISGKFIKYINNNSAIPAHSLEGREAVIGLFLCFVQHVQYHLTNNMVYLSDFQGSGNLLTDCQVLTGSAFVNNFGGGNCTSAFNSFRTTHICNKFCRVFGLQPFVE</sequence>
<evidence type="ECO:0000313" key="6">
    <source>
        <dbReference type="Proteomes" id="UP000719766"/>
    </source>
</evidence>
<dbReference type="InterPro" id="IPR011009">
    <property type="entry name" value="Kinase-like_dom_sf"/>
</dbReference>
<dbReference type="PROSITE" id="PS51158">
    <property type="entry name" value="ALPHA_KINASE"/>
    <property type="match status" value="1"/>
</dbReference>
<dbReference type="SMART" id="SM00811">
    <property type="entry name" value="Alpha_kinase"/>
    <property type="match status" value="1"/>
</dbReference>
<evidence type="ECO:0000313" key="5">
    <source>
        <dbReference type="EMBL" id="KAG1804874.1"/>
    </source>
</evidence>
<accession>A0A9P7DWF5</accession>
<evidence type="ECO:0000256" key="1">
    <source>
        <dbReference type="ARBA" id="ARBA00022527"/>
    </source>
</evidence>
<dbReference type="Pfam" id="PF02816">
    <property type="entry name" value="Alpha_kinase"/>
    <property type="match status" value="1"/>
</dbReference>
<evidence type="ECO:0000256" key="2">
    <source>
        <dbReference type="ARBA" id="ARBA00022679"/>
    </source>
</evidence>
<dbReference type="SUPFAM" id="SSF56112">
    <property type="entry name" value="Protein kinase-like (PK-like)"/>
    <property type="match status" value="1"/>
</dbReference>
<dbReference type="Proteomes" id="UP000719766">
    <property type="component" value="Unassembled WGS sequence"/>
</dbReference>
<evidence type="ECO:0000259" key="4">
    <source>
        <dbReference type="PROSITE" id="PS51158"/>
    </source>
</evidence>
<dbReference type="AlphaFoldDB" id="A0A9P7DWF5"/>
<keyword evidence="6" id="KW-1185">Reference proteome</keyword>
<protein>
    <recommendedName>
        <fullName evidence="4">Alpha-type protein kinase domain-containing protein</fullName>
    </recommendedName>
</protein>
<dbReference type="GO" id="GO:0004674">
    <property type="term" value="F:protein serine/threonine kinase activity"/>
    <property type="evidence" value="ECO:0007669"/>
    <property type="project" value="UniProtKB-KW"/>
</dbReference>
<keyword evidence="3" id="KW-0418">Kinase</keyword>
<dbReference type="EMBL" id="JABBWE010000003">
    <property type="protein sequence ID" value="KAG1804874.1"/>
    <property type="molecule type" value="Genomic_DNA"/>
</dbReference>
<organism evidence="5 6">
    <name type="scientific">Suillus plorans</name>
    <dbReference type="NCBI Taxonomy" id="116603"/>
    <lineage>
        <taxon>Eukaryota</taxon>
        <taxon>Fungi</taxon>
        <taxon>Dikarya</taxon>
        <taxon>Basidiomycota</taxon>
        <taxon>Agaricomycotina</taxon>
        <taxon>Agaricomycetes</taxon>
        <taxon>Agaricomycetidae</taxon>
        <taxon>Boletales</taxon>
        <taxon>Suillineae</taxon>
        <taxon>Suillaceae</taxon>
        <taxon>Suillus</taxon>
    </lineage>
</organism>
<evidence type="ECO:0000256" key="3">
    <source>
        <dbReference type="ARBA" id="ARBA00022777"/>
    </source>
</evidence>
<dbReference type="Gene3D" id="3.20.200.10">
    <property type="entry name" value="MHCK/EF2 kinase"/>
    <property type="match status" value="1"/>
</dbReference>
<name>A0A9P7DWF5_9AGAM</name>
<keyword evidence="2" id="KW-0808">Transferase</keyword>
<dbReference type="RefSeq" id="XP_041166489.1">
    <property type="nucleotide sequence ID" value="XM_041309083.1"/>
</dbReference>
<dbReference type="InterPro" id="IPR004166">
    <property type="entry name" value="a-kinase_dom"/>
</dbReference>
<comment type="caution">
    <text evidence="5">The sequence shown here is derived from an EMBL/GenBank/DDBJ whole genome shotgun (WGS) entry which is preliminary data.</text>
</comment>
<dbReference type="GO" id="GO:0005524">
    <property type="term" value="F:ATP binding"/>
    <property type="evidence" value="ECO:0007669"/>
    <property type="project" value="InterPro"/>
</dbReference>